<sequence length="1206" mass="133354">MTAAGYHPNCCRTILLDVQPMFYPIGNTRAASVYQSPLGEDQFRALFLGCGDPRNAIATAAEAGKDDKLKLLQLSLNDRTAPIISRAGLLLLMASELDPESKEDMALLWAVWYCLDLFPEQAKRLSGFLKRLLKGESGDRLYIEVKEGLQEVRKVWQAWASAATDGSFPSASEARKRRKKWIGGCPSSGSTEVVGFKQKIDACTIYETTRVKPFMEPTEGYERVRREIKGWFETGSSHLRTTSGVAMVANPTLLQPGTWAWQVHYGSCPFSSFYPLGFEEDLPQLLLQTCTNKFTDMVRGFARCCKRVQVEVKLWAMDALAMCDHGLSDIACFDAIDTSNLADNVELLNLILMAVPRLETHPSARLYTQTMVWPNSVQSYLDNSLGLPIKIYPALLGVRLLTDLRRGTLPFTHHDRLEWAVVPSRTHIPQALGDKVSDVMEGLRALAKRCCQHRTKDSSMHIVNQTIALTPLSLALAVVSAASRVLGIVDLALSWSQNASALFSALALAENQRAEWDTWMCWLLADKLPGKDETTTSGELAVFQGRLKPVDYQKVMDKWKQSGYRGITTDVTLATPAGLVGMGVPMLRMALIDQAQLMAAFMAGNVGPDINNCAQQTLNCVGYDLPTYEATFVLHSSHADKSRSSIMLHSAVNGTPFSVNDQITNMTRSRFTARPPPIGRVKLAEPWDSTSNSDGLRLMSVTERNTSYLITVGFSPSTKVSFVEVRLAFLGTSVFTLQSATLASINCDAGVPVECAFACPVTEQGQKIQVSRKRRLLLIELHKCALWPEDEFRMPRLDIDTLPPLCDESTLRVHMTNMFMYVDTATLADVTKMVDKMVEYQRSGHGWPVPEDPVEAAVHDARESIQILFVSAWQKKCLLHKLDASHLPEHDSEDSIQMFLHLPIRQLPNGSPLIQVSYCDELEVVKKPSGLVDMKKALQRFSAGQKAFGIEGTNNTVKCGEGELEYFRHTLLYNSVRTAPSRQQKKVLGIPKHEWRASFLLPSYFQRHESKGQAWAPKATGGPKLPVRASSVSEDTADGVPEILTGREGKMAAMRLKDEANELFKAGKYEKAEALYQEGLKALKAGGANMGDPAIGDLQKALYLNSAAALLKQAEAVHGAPALKPPAELSRSQKADLCLATFYCQRALELEKANAKALYRQAQAYAYLGDNKSASKAVEKAKRSSEPDAAMDKLEKLLQERLQLSS</sequence>
<comment type="caution">
    <text evidence="6">The sequence shown here is derived from an EMBL/GenBank/DDBJ whole genome shotgun (WGS) entry which is preliminary data.</text>
</comment>
<name>A0ABP1G927_9CHLO</name>
<keyword evidence="3" id="KW-0539">Nucleus</keyword>
<dbReference type="InterPro" id="IPR027974">
    <property type="entry name" value="DUF4470"/>
</dbReference>
<gene>
    <name evidence="6" type="primary">g11775</name>
    <name evidence="6" type="ORF">VP750_LOCUS10518</name>
</gene>
<accession>A0ABP1G927</accession>
<dbReference type="SUPFAM" id="SSF48452">
    <property type="entry name" value="TPR-like"/>
    <property type="match status" value="1"/>
</dbReference>
<evidence type="ECO:0000313" key="7">
    <source>
        <dbReference type="Proteomes" id="UP001497392"/>
    </source>
</evidence>
<protein>
    <submittedName>
        <fullName evidence="6">G11775 protein</fullName>
    </submittedName>
</protein>
<evidence type="ECO:0000259" key="5">
    <source>
        <dbReference type="Pfam" id="PF14737"/>
    </source>
</evidence>
<dbReference type="InterPro" id="IPR024119">
    <property type="entry name" value="TF_DEAF-1"/>
</dbReference>
<keyword evidence="1" id="KW-0805">Transcription regulation</keyword>
<evidence type="ECO:0000256" key="3">
    <source>
        <dbReference type="ARBA" id="ARBA00023242"/>
    </source>
</evidence>
<keyword evidence="7" id="KW-1185">Reference proteome</keyword>
<reference evidence="6 7" key="1">
    <citation type="submission" date="2024-06" db="EMBL/GenBank/DDBJ databases">
        <authorList>
            <person name="Kraege A."/>
            <person name="Thomma B."/>
        </authorList>
    </citation>
    <scope>NUCLEOTIDE SEQUENCE [LARGE SCALE GENOMIC DNA]</scope>
</reference>
<dbReference type="InterPro" id="IPR011990">
    <property type="entry name" value="TPR-like_helical_dom_sf"/>
</dbReference>
<evidence type="ECO:0000256" key="2">
    <source>
        <dbReference type="ARBA" id="ARBA00023163"/>
    </source>
</evidence>
<feature type="domain" description="DUF4470" evidence="5">
    <location>
        <begin position="24"/>
        <end position="115"/>
    </location>
</feature>
<feature type="region of interest" description="Disordered" evidence="4">
    <location>
        <begin position="1172"/>
        <end position="1192"/>
    </location>
</feature>
<dbReference type="Gene3D" id="1.25.40.10">
    <property type="entry name" value="Tetratricopeptide repeat domain"/>
    <property type="match status" value="1"/>
</dbReference>
<evidence type="ECO:0000256" key="1">
    <source>
        <dbReference type="ARBA" id="ARBA00023015"/>
    </source>
</evidence>
<feature type="compositionally biased region" description="Basic and acidic residues" evidence="4">
    <location>
        <begin position="1177"/>
        <end position="1192"/>
    </location>
</feature>
<dbReference type="EMBL" id="CAXHTA020000019">
    <property type="protein sequence ID" value="CAL5228612.1"/>
    <property type="molecule type" value="Genomic_DNA"/>
</dbReference>
<evidence type="ECO:0000256" key="4">
    <source>
        <dbReference type="SAM" id="MobiDB-lite"/>
    </source>
</evidence>
<dbReference type="PANTHER" id="PTHR10237:SF1">
    <property type="entry name" value="DEFORMED EPIDERMAL AUTOREGULATORY FACTOR 1 HOMOLOG"/>
    <property type="match status" value="1"/>
</dbReference>
<dbReference type="PANTHER" id="PTHR10237">
    <property type="entry name" value="DEFORMED EPIDERMAL AUTOREGULATORY FACTOR 1 HOMOLOG SUPPRESSIN"/>
    <property type="match status" value="1"/>
</dbReference>
<keyword evidence="2" id="KW-0804">Transcription</keyword>
<dbReference type="Proteomes" id="UP001497392">
    <property type="component" value="Unassembled WGS sequence"/>
</dbReference>
<organism evidence="6 7">
    <name type="scientific">Coccomyxa viridis</name>
    <dbReference type="NCBI Taxonomy" id="1274662"/>
    <lineage>
        <taxon>Eukaryota</taxon>
        <taxon>Viridiplantae</taxon>
        <taxon>Chlorophyta</taxon>
        <taxon>core chlorophytes</taxon>
        <taxon>Trebouxiophyceae</taxon>
        <taxon>Trebouxiophyceae incertae sedis</taxon>
        <taxon>Coccomyxaceae</taxon>
        <taxon>Coccomyxa</taxon>
    </lineage>
</organism>
<dbReference type="Pfam" id="PF14737">
    <property type="entry name" value="DUF4470"/>
    <property type="match status" value="1"/>
</dbReference>
<proteinExistence type="predicted"/>
<evidence type="ECO:0000313" key="6">
    <source>
        <dbReference type="EMBL" id="CAL5228612.1"/>
    </source>
</evidence>